<dbReference type="EMBL" id="JACSIT010000067">
    <property type="protein sequence ID" value="MBC6993451.1"/>
    <property type="molecule type" value="Genomic_DNA"/>
</dbReference>
<evidence type="ECO:0000256" key="4">
    <source>
        <dbReference type="ARBA" id="ARBA00022801"/>
    </source>
</evidence>
<evidence type="ECO:0000313" key="11">
    <source>
        <dbReference type="EMBL" id="MBC6993451.1"/>
    </source>
</evidence>
<evidence type="ECO:0000256" key="2">
    <source>
        <dbReference type="ARBA" id="ARBA00009409"/>
    </source>
</evidence>
<dbReference type="Proteomes" id="UP000650081">
    <property type="component" value="Unassembled WGS sequence"/>
</dbReference>
<dbReference type="GO" id="GO:0008270">
    <property type="term" value="F:zinc ion binding"/>
    <property type="evidence" value="ECO:0007669"/>
    <property type="project" value="InterPro"/>
</dbReference>
<reference evidence="11" key="1">
    <citation type="submission" date="2020-08" db="EMBL/GenBank/DDBJ databases">
        <title>Lewinella bacteria from marine environments.</title>
        <authorList>
            <person name="Zhong Y."/>
        </authorList>
    </citation>
    <scope>NUCLEOTIDE SEQUENCE</scope>
    <source>
        <strain evidence="11">KCTC 42187</strain>
    </source>
</reference>
<keyword evidence="4" id="KW-0378">Hydrolase</keyword>
<evidence type="ECO:0000256" key="1">
    <source>
        <dbReference type="ARBA" id="ARBA00001668"/>
    </source>
</evidence>
<evidence type="ECO:0000256" key="7">
    <source>
        <dbReference type="ARBA" id="ARBA00023239"/>
    </source>
</evidence>
<evidence type="ECO:0000256" key="8">
    <source>
        <dbReference type="ARBA" id="ARBA00023268"/>
    </source>
</evidence>
<sequence length="266" mass="30055">MPELPEVHNFQQYFDAAALRQTIDHVVVHDEKIIRNLSGAAFADVLAGRTVVDSLRRGKYLFAGLDNGHAVLLHFGMTGDLNLYQEPSERGRFERFAWYFRDGNVLGFEDPRKFARILYLPDREAYIQEVGLGPDALDLEEDYFLAALGKRKVTLKGALLDQSLVAGLGNLYADEICYRTRLHPAVRVDQLTAAEKRAVYAQIIDIMTYATENAPYYRDYPENWFWHTWRHAGQPDPAGGGTVTVCKVAGRTTYFAADHQKLPAEG</sequence>
<gene>
    <name evidence="11" type="ORF">H9S92_04720</name>
</gene>
<evidence type="ECO:0000256" key="6">
    <source>
        <dbReference type="ARBA" id="ARBA00023204"/>
    </source>
</evidence>
<dbReference type="GO" id="GO:0003684">
    <property type="term" value="F:damaged DNA binding"/>
    <property type="evidence" value="ECO:0007669"/>
    <property type="project" value="InterPro"/>
</dbReference>
<dbReference type="SMART" id="SM00898">
    <property type="entry name" value="Fapy_DNA_glyco"/>
    <property type="match status" value="1"/>
</dbReference>
<accession>A0A923PKN5</accession>
<dbReference type="InterPro" id="IPR012319">
    <property type="entry name" value="FPG_cat"/>
</dbReference>
<dbReference type="SUPFAM" id="SSF46946">
    <property type="entry name" value="S13-like H2TH domain"/>
    <property type="match status" value="1"/>
</dbReference>
<evidence type="ECO:0000256" key="9">
    <source>
        <dbReference type="ARBA" id="ARBA00023295"/>
    </source>
</evidence>
<dbReference type="Pfam" id="PF01149">
    <property type="entry name" value="Fapy_DNA_glyco"/>
    <property type="match status" value="1"/>
</dbReference>
<dbReference type="SUPFAM" id="SSF81624">
    <property type="entry name" value="N-terminal domain of MutM-like DNA repair proteins"/>
    <property type="match status" value="1"/>
</dbReference>
<evidence type="ECO:0000313" key="12">
    <source>
        <dbReference type="Proteomes" id="UP000650081"/>
    </source>
</evidence>
<dbReference type="PROSITE" id="PS51068">
    <property type="entry name" value="FPG_CAT"/>
    <property type="match status" value="1"/>
</dbReference>
<dbReference type="RefSeq" id="WP_187465559.1">
    <property type="nucleotide sequence ID" value="NZ_JACSIT010000067.1"/>
</dbReference>
<proteinExistence type="inferred from homology"/>
<feature type="domain" description="Formamidopyrimidine-DNA glycosylase catalytic" evidence="10">
    <location>
        <begin position="2"/>
        <end position="115"/>
    </location>
</feature>
<keyword evidence="5" id="KW-0238">DNA-binding</keyword>
<dbReference type="Pfam" id="PF06831">
    <property type="entry name" value="H2TH"/>
    <property type="match status" value="1"/>
</dbReference>
<evidence type="ECO:0000256" key="3">
    <source>
        <dbReference type="ARBA" id="ARBA00022763"/>
    </source>
</evidence>
<protein>
    <submittedName>
        <fullName evidence="11">DNA-(Apurinic or apyrimidinic site) lyase</fullName>
    </submittedName>
</protein>
<dbReference type="PANTHER" id="PTHR22993:SF9">
    <property type="entry name" value="FORMAMIDOPYRIMIDINE-DNA GLYCOSYLASE"/>
    <property type="match status" value="1"/>
</dbReference>
<dbReference type="InterPro" id="IPR010979">
    <property type="entry name" value="Ribosomal_uS13-like_H2TH"/>
</dbReference>
<dbReference type="SMART" id="SM01232">
    <property type="entry name" value="H2TH"/>
    <property type="match status" value="1"/>
</dbReference>
<dbReference type="AlphaFoldDB" id="A0A923PKN5"/>
<comment type="catalytic activity">
    <reaction evidence="1">
        <text>Hydrolysis of DNA containing ring-opened 7-methylguanine residues, releasing 2,6-diamino-4-hydroxy-5-(N-methyl)formamidopyrimidine.</text>
        <dbReference type="EC" id="3.2.2.23"/>
    </reaction>
</comment>
<name>A0A923PKN5_9BACT</name>
<dbReference type="Gene3D" id="3.20.190.10">
    <property type="entry name" value="MutM-like, N-terminal"/>
    <property type="match status" value="1"/>
</dbReference>
<keyword evidence="12" id="KW-1185">Reference proteome</keyword>
<keyword evidence="6" id="KW-0234">DNA repair</keyword>
<dbReference type="GO" id="GO:0006284">
    <property type="term" value="P:base-excision repair"/>
    <property type="evidence" value="ECO:0007669"/>
    <property type="project" value="InterPro"/>
</dbReference>
<evidence type="ECO:0000256" key="5">
    <source>
        <dbReference type="ARBA" id="ARBA00023125"/>
    </source>
</evidence>
<dbReference type="GO" id="GO:0016829">
    <property type="term" value="F:lyase activity"/>
    <property type="evidence" value="ECO:0007669"/>
    <property type="project" value="UniProtKB-KW"/>
</dbReference>
<comment type="similarity">
    <text evidence="2">Belongs to the FPG family.</text>
</comment>
<keyword evidence="3" id="KW-0227">DNA damage</keyword>
<comment type="caution">
    <text evidence="11">The sequence shown here is derived from an EMBL/GenBank/DDBJ whole genome shotgun (WGS) entry which is preliminary data.</text>
</comment>
<keyword evidence="9" id="KW-0326">Glycosidase</keyword>
<dbReference type="Gene3D" id="1.10.8.50">
    <property type="match status" value="1"/>
</dbReference>
<organism evidence="11 12">
    <name type="scientific">Neolewinella lacunae</name>
    <dbReference type="NCBI Taxonomy" id="1517758"/>
    <lineage>
        <taxon>Bacteria</taxon>
        <taxon>Pseudomonadati</taxon>
        <taxon>Bacteroidota</taxon>
        <taxon>Saprospiria</taxon>
        <taxon>Saprospirales</taxon>
        <taxon>Lewinellaceae</taxon>
        <taxon>Neolewinella</taxon>
    </lineage>
</organism>
<keyword evidence="7 11" id="KW-0456">Lyase</keyword>
<dbReference type="GO" id="GO:0003906">
    <property type="term" value="F:DNA-(apurinic or apyrimidinic site) endonuclease activity"/>
    <property type="evidence" value="ECO:0007669"/>
    <property type="project" value="InterPro"/>
</dbReference>
<dbReference type="PANTHER" id="PTHR22993">
    <property type="entry name" value="FORMAMIDOPYRIMIDINE-DNA GLYCOSYLASE"/>
    <property type="match status" value="1"/>
</dbReference>
<dbReference type="InterPro" id="IPR015886">
    <property type="entry name" value="H2TH_FPG"/>
</dbReference>
<evidence type="ECO:0000259" key="10">
    <source>
        <dbReference type="PROSITE" id="PS51068"/>
    </source>
</evidence>
<dbReference type="GO" id="GO:0034039">
    <property type="term" value="F:8-oxo-7,8-dihydroguanine DNA N-glycosylase activity"/>
    <property type="evidence" value="ECO:0007669"/>
    <property type="project" value="TreeGrafter"/>
</dbReference>
<dbReference type="InterPro" id="IPR035937">
    <property type="entry name" value="FPG_N"/>
</dbReference>
<keyword evidence="8" id="KW-0511">Multifunctional enzyme</keyword>